<dbReference type="EMBL" id="JAEPQZ010000018">
    <property type="protein sequence ID" value="KAG2172028.1"/>
    <property type="molecule type" value="Genomic_DNA"/>
</dbReference>
<dbReference type="Proteomes" id="UP000654370">
    <property type="component" value="Unassembled WGS sequence"/>
</dbReference>
<keyword evidence="5" id="KW-0539">Nucleus</keyword>
<dbReference type="AlphaFoldDB" id="A0A8H7U9S3"/>
<keyword evidence="9" id="KW-1185">Reference proteome</keyword>
<evidence type="ECO:0000256" key="6">
    <source>
        <dbReference type="SAM" id="MobiDB-lite"/>
    </source>
</evidence>
<dbReference type="Gene3D" id="4.10.280.10">
    <property type="entry name" value="Helix-loop-helix DNA-binding domain"/>
    <property type="match status" value="1"/>
</dbReference>
<dbReference type="OrthoDB" id="8964853at2759"/>
<organism evidence="8 9">
    <name type="scientific">Mortierella isabellina</name>
    <name type="common">Filamentous fungus</name>
    <name type="synonym">Umbelopsis isabellina</name>
    <dbReference type="NCBI Taxonomy" id="91625"/>
    <lineage>
        <taxon>Eukaryota</taxon>
        <taxon>Fungi</taxon>
        <taxon>Fungi incertae sedis</taxon>
        <taxon>Mucoromycota</taxon>
        <taxon>Mucoromycotina</taxon>
        <taxon>Umbelopsidomycetes</taxon>
        <taxon>Umbelopsidales</taxon>
        <taxon>Umbelopsidaceae</taxon>
        <taxon>Umbelopsis</taxon>
    </lineage>
</organism>
<dbReference type="PANTHER" id="PTHR10328">
    <property type="entry name" value="PROTEIN MAX MYC-ASSOCIATED FACTOR X"/>
    <property type="match status" value="1"/>
</dbReference>
<keyword evidence="1" id="KW-0805">Transcription regulation</keyword>
<reference evidence="8" key="1">
    <citation type="submission" date="2020-12" db="EMBL/GenBank/DDBJ databases">
        <title>Metabolic potential, ecology and presence of endohyphal bacteria is reflected in genomic diversity of Mucoromycotina.</title>
        <authorList>
            <person name="Muszewska A."/>
            <person name="Okrasinska A."/>
            <person name="Steczkiewicz K."/>
            <person name="Drgas O."/>
            <person name="Orlowska M."/>
            <person name="Perlinska-Lenart U."/>
            <person name="Aleksandrzak-Piekarczyk T."/>
            <person name="Szatraj K."/>
            <person name="Zielenkiewicz U."/>
            <person name="Pilsyk S."/>
            <person name="Malc E."/>
            <person name="Mieczkowski P."/>
            <person name="Kruszewska J.S."/>
            <person name="Biernat P."/>
            <person name="Pawlowska J."/>
        </authorList>
    </citation>
    <scope>NUCLEOTIDE SEQUENCE</scope>
    <source>
        <strain evidence="8">WA0000067209</strain>
    </source>
</reference>
<dbReference type="GO" id="GO:0003677">
    <property type="term" value="F:DNA binding"/>
    <property type="evidence" value="ECO:0007669"/>
    <property type="project" value="UniProtKB-KW"/>
</dbReference>
<sequence>MPSDRVKLSGSLRHGKRLVPPALNTIVQQEQQSLLPPPPPPPQCTYSTCHAANFTHASRIPNVEVVTLEQIIDHLPLLVDGGMPTSLSQNAMIEEGYVLLFWISTKTSFVKPSLISSFFTFVCRDQMLADKRTAHNALERQRRENLNTKFQELAHTLPGLQTVRRPSKSMIVTKSLEFGKWVKIAHHFMPISMSQAKLREMRFQHEINQLRKQYKVLQCENQSLRNRSDNSNNNTSTTSSYPKESPPLTPESTPSGNTELDTDSSMYMTSMQATFHTENMERQPPPPPQAMDEPQNEHLPFDVPVCSSQQLSG</sequence>
<keyword evidence="4" id="KW-0804">Transcription</keyword>
<keyword evidence="2" id="KW-0238">DNA-binding</keyword>
<evidence type="ECO:0000256" key="3">
    <source>
        <dbReference type="ARBA" id="ARBA00023159"/>
    </source>
</evidence>
<dbReference type="GO" id="GO:0046983">
    <property type="term" value="F:protein dimerization activity"/>
    <property type="evidence" value="ECO:0007669"/>
    <property type="project" value="InterPro"/>
</dbReference>
<dbReference type="InterPro" id="IPR011598">
    <property type="entry name" value="bHLH_dom"/>
</dbReference>
<feature type="compositionally biased region" description="Polar residues" evidence="6">
    <location>
        <begin position="256"/>
        <end position="277"/>
    </location>
</feature>
<dbReference type="GO" id="GO:0003700">
    <property type="term" value="F:DNA-binding transcription factor activity"/>
    <property type="evidence" value="ECO:0007669"/>
    <property type="project" value="TreeGrafter"/>
</dbReference>
<feature type="region of interest" description="Disordered" evidence="6">
    <location>
        <begin position="223"/>
        <end position="313"/>
    </location>
</feature>
<evidence type="ECO:0000256" key="2">
    <source>
        <dbReference type="ARBA" id="ARBA00023125"/>
    </source>
</evidence>
<dbReference type="InterPro" id="IPR036638">
    <property type="entry name" value="HLH_DNA-bd_sf"/>
</dbReference>
<comment type="caution">
    <text evidence="8">The sequence shown here is derived from an EMBL/GenBank/DDBJ whole genome shotgun (WGS) entry which is preliminary data.</text>
</comment>
<feature type="domain" description="BHLH" evidence="7">
    <location>
        <begin position="130"/>
        <end position="182"/>
    </location>
</feature>
<protein>
    <recommendedName>
        <fullName evidence="7">BHLH domain-containing protein</fullName>
    </recommendedName>
</protein>
<keyword evidence="3" id="KW-0010">Activator</keyword>
<accession>A0A8H7U9S3</accession>
<evidence type="ECO:0000256" key="1">
    <source>
        <dbReference type="ARBA" id="ARBA00023015"/>
    </source>
</evidence>
<feature type="compositionally biased region" description="Low complexity" evidence="6">
    <location>
        <begin position="223"/>
        <end position="243"/>
    </location>
</feature>
<gene>
    <name evidence="8" type="ORF">INT43_001505</name>
</gene>
<dbReference type="SUPFAM" id="SSF47459">
    <property type="entry name" value="HLH, helix-loop-helix DNA-binding domain"/>
    <property type="match status" value="1"/>
</dbReference>
<dbReference type="PROSITE" id="PS50888">
    <property type="entry name" value="BHLH"/>
    <property type="match status" value="1"/>
</dbReference>
<dbReference type="SMART" id="SM00353">
    <property type="entry name" value="HLH"/>
    <property type="match status" value="1"/>
</dbReference>
<dbReference type="PANTHER" id="PTHR10328:SF3">
    <property type="entry name" value="PROTEIN MAX"/>
    <property type="match status" value="1"/>
</dbReference>
<dbReference type="GO" id="GO:0090575">
    <property type="term" value="C:RNA polymerase II transcription regulator complex"/>
    <property type="evidence" value="ECO:0007669"/>
    <property type="project" value="TreeGrafter"/>
</dbReference>
<evidence type="ECO:0000256" key="5">
    <source>
        <dbReference type="ARBA" id="ARBA00023242"/>
    </source>
</evidence>
<name>A0A8H7U9S3_MORIS</name>
<dbReference type="GO" id="GO:0045944">
    <property type="term" value="P:positive regulation of transcription by RNA polymerase II"/>
    <property type="evidence" value="ECO:0007669"/>
    <property type="project" value="TreeGrafter"/>
</dbReference>
<evidence type="ECO:0000256" key="4">
    <source>
        <dbReference type="ARBA" id="ARBA00023163"/>
    </source>
</evidence>
<evidence type="ECO:0000259" key="7">
    <source>
        <dbReference type="PROSITE" id="PS50888"/>
    </source>
</evidence>
<evidence type="ECO:0000313" key="9">
    <source>
        <dbReference type="Proteomes" id="UP000654370"/>
    </source>
</evidence>
<dbReference type="Pfam" id="PF00010">
    <property type="entry name" value="HLH"/>
    <property type="match status" value="1"/>
</dbReference>
<evidence type="ECO:0000313" key="8">
    <source>
        <dbReference type="EMBL" id="KAG2172028.1"/>
    </source>
</evidence>
<proteinExistence type="predicted"/>